<keyword evidence="1" id="KW-1133">Transmembrane helix</keyword>
<gene>
    <name evidence="2" type="ORF">K529_002575</name>
</gene>
<keyword evidence="1" id="KW-0472">Membrane</keyword>
<dbReference type="GeneID" id="28248681"/>
<feature type="transmembrane region" description="Helical" evidence="1">
    <location>
        <begin position="26"/>
        <end position="53"/>
    </location>
</feature>
<dbReference type="KEGG" id="rmb:K529_002575"/>
<dbReference type="Proteomes" id="UP000013243">
    <property type="component" value="Chromosome"/>
</dbReference>
<dbReference type="AlphaFoldDB" id="A0A1B0ZZB9"/>
<sequence>MIVAALILGVISGALSALSAGLFFDVSFWLCCAIYMSTGLFVTVLTLFVATVLRARREDTMERDDRSIAHA</sequence>
<name>A0A1B0ZZB9_9RHOB</name>
<dbReference type="EMBL" id="CP015230">
    <property type="protein sequence ID" value="ANP39641.1"/>
    <property type="molecule type" value="Genomic_DNA"/>
</dbReference>
<evidence type="ECO:0000256" key="1">
    <source>
        <dbReference type="SAM" id="Phobius"/>
    </source>
</evidence>
<protein>
    <submittedName>
        <fullName evidence="2">Uncharacterized protein</fullName>
    </submittedName>
</protein>
<dbReference type="RefSeq" id="WP_005622035.1">
    <property type="nucleotide sequence ID" value="NZ_CP015230.1"/>
</dbReference>
<evidence type="ECO:0000313" key="2">
    <source>
        <dbReference type="EMBL" id="ANP39641.1"/>
    </source>
</evidence>
<proteinExistence type="predicted"/>
<keyword evidence="1" id="KW-0812">Transmembrane</keyword>
<organism evidence="2 3">
    <name type="scientific">Tritonibacter mobilis F1926</name>
    <dbReference type="NCBI Taxonomy" id="1265309"/>
    <lineage>
        <taxon>Bacteria</taxon>
        <taxon>Pseudomonadati</taxon>
        <taxon>Pseudomonadota</taxon>
        <taxon>Alphaproteobacteria</taxon>
        <taxon>Rhodobacterales</taxon>
        <taxon>Paracoccaceae</taxon>
        <taxon>Tritonibacter</taxon>
    </lineage>
</organism>
<accession>A0A1B0ZZB9</accession>
<reference evidence="2 3" key="1">
    <citation type="journal article" date="2016" name="ISME J.">
        <title>Global occurrence and heterogeneity of the Roseobacter-clade species Ruegeria mobilis.</title>
        <authorList>
            <person name="Sonnenschein E."/>
            <person name="Gram L."/>
        </authorList>
    </citation>
    <scope>NUCLEOTIDE SEQUENCE [LARGE SCALE GENOMIC DNA]</scope>
    <source>
        <strain evidence="2 3">F1926</strain>
    </source>
</reference>
<dbReference type="STRING" id="1265309.K529_002575"/>
<evidence type="ECO:0000313" key="3">
    <source>
        <dbReference type="Proteomes" id="UP000013243"/>
    </source>
</evidence>